<reference evidence="2" key="1">
    <citation type="submission" date="2022-05" db="EMBL/GenBank/DDBJ databases">
        <title>Megaplasmid of Vibrio parahaemolyticus.</title>
        <authorList>
            <person name="Strauch E."/>
            <person name="Borowiak M."/>
        </authorList>
    </citation>
    <scope>NUCLEOTIDE SEQUENCE</scope>
    <source>
        <strain evidence="2">16-VB00198</strain>
    </source>
</reference>
<accession>A0AA46UJ90</accession>
<proteinExistence type="predicted"/>
<dbReference type="AlphaFoldDB" id="A0AA46UJ90"/>
<sequence>MEKLNKDIAGLNLWTFSVATLTGYAFLFDLYLLICSSNKFLALVSIFCLIVGLAGAFKWQKEGFNYYILVYLIPLALHLLSGIPNAEALGIDRTEFITSAWATVFSALLPIVGSIITVPSALFIGWIARWVESKI</sequence>
<evidence type="ECO:0000313" key="2">
    <source>
        <dbReference type="EMBL" id="UYV25324.1"/>
    </source>
</evidence>
<organism evidence="2 3">
    <name type="scientific">Vibrio parahaemolyticus</name>
    <dbReference type="NCBI Taxonomy" id="670"/>
    <lineage>
        <taxon>Bacteria</taxon>
        <taxon>Pseudomonadati</taxon>
        <taxon>Pseudomonadota</taxon>
        <taxon>Gammaproteobacteria</taxon>
        <taxon>Vibrionales</taxon>
        <taxon>Vibrionaceae</taxon>
        <taxon>Vibrio</taxon>
    </lineage>
</organism>
<dbReference type="EMBL" id="CP097355">
    <property type="protein sequence ID" value="UYV25324.1"/>
    <property type="molecule type" value="Genomic_DNA"/>
</dbReference>
<dbReference type="RefSeq" id="WP_228086953.1">
    <property type="nucleotide sequence ID" value="NZ_CP097355.1"/>
</dbReference>
<keyword evidence="1" id="KW-0812">Transmembrane</keyword>
<protein>
    <submittedName>
        <fullName evidence="2">Uncharacterized protein</fullName>
    </submittedName>
</protein>
<name>A0AA46UJ90_VIBPH</name>
<feature type="transmembrane region" description="Helical" evidence="1">
    <location>
        <begin position="103"/>
        <end position="128"/>
    </location>
</feature>
<feature type="transmembrane region" description="Helical" evidence="1">
    <location>
        <begin position="64"/>
        <end position="83"/>
    </location>
</feature>
<evidence type="ECO:0000256" key="1">
    <source>
        <dbReference type="SAM" id="Phobius"/>
    </source>
</evidence>
<keyword evidence="1" id="KW-0472">Membrane</keyword>
<feature type="transmembrane region" description="Helical" evidence="1">
    <location>
        <begin position="12"/>
        <end position="34"/>
    </location>
</feature>
<dbReference type="Proteomes" id="UP001163036">
    <property type="component" value="Chromosome 1"/>
</dbReference>
<feature type="transmembrane region" description="Helical" evidence="1">
    <location>
        <begin position="40"/>
        <end position="57"/>
    </location>
</feature>
<keyword evidence="1" id="KW-1133">Transmembrane helix</keyword>
<gene>
    <name evidence="2" type="ORF">M5598_09695</name>
</gene>
<evidence type="ECO:0000313" key="3">
    <source>
        <dbReference type="Proteomes" id="UP001163036"/>
    </source>
</evidence>